<protein>
    <submittedName>
        <fullName evidence="1">Uncharacterized protein</fullName>
    </submittedName>
</protein>
<accession>A0A165JBS4</accession>
<organism evidence="1 2">
    <name type="scientific">Exidia glandulosa HHB12029</name>
    <dbReference type="NCBI Taxonomy" id="1314781"/>
    <lineage>
        <taxon>Eukaryota</taxon>
        <taxon>Fungi</taxon>
        <taxon>Dikarya</taxon>
        <taxon>Basidiomycota</taxon>
        <taxon>Agaricomycotina</taxon>
        <taxon>Agaricomycetes</taxon>
        <taxon>Auriculariales</taxon>
        <taxon>Exidiaceae</taxon>
        <taxon>Exidia</taxon>
    </lineage>
</organism>
<evidence type="ECO:0000313" key="1">
    <source>
        <dbReference type="EMBL" id="KZV94621.1"/>
    </source>
</evidence>
<reference evidence="1 2" key="1">
    <citation type="journal article" date="2016" name="Mol. Biol. Evol.">
        <title>Comparative Genomics of Early-Diverging Mushroom-Forming Fungi Provides Insights into the Origins of Lignocellulose Decay Capabilities.</title>
        <authorList>
            <person name="Nagy L.G."/>
            <person name="Riley R."/>
            <person name="Tritt A."/>
            <person name="Adam C."/>
            <person name="Daum C."/>
            <person name="Floudas D."/>
            <person name="Sun H."/>
            <person name="Yadav J.S."/>
            <person name="Pangilinan J."/>
            <person name="Larsson K.H."/>
            <person name="Matsuura K."/>
            <person name="Barry K."/>
            <person name="Labutti K."/>
            <person name="Kuo R."/>
            <person name="Ohm R.A."/>
            <person name="Bhattacharya S.S."/>
            <person name="Shirouzu T."/>
            <person name="Yoshinaga Y."/>
            <person name="Martin F.M."/>
            <person name="Grigoriev I.V."/>
            <person name="Hibbett D.S."/>
        </authorList>
    </citation>
    <scope>NUCLEOTIDE SEQUENCE [LARGE SCALE GENOMIC DNA]</scope>
    <source>
        <strain evidence="1 2">HHB12029</strain>
    </source>
</reference>
<dbReference type="Proteomes" id="UP000077266">
    <property type="component" value="Unassembled WGS sequence"/>
</dbReference>
<dbReference type="EMBL" id="KV425969">
    <property type="protein sequence ID" value="KZV94621.1"/>
    <property type="molecule type" value="Genomic_DNA"/>
</dbReference>
<gene>
    <name evidence="1" type="ORF">EXIGLDRAFT_736513</name>
</gene>
<evidence type="ECO:0000313" key="2">
    <source>
        <dbReference type="Proteomes" id="UP000077266"/>
    </source>
</evidence>
<proteinExistence type="predicted"/>
<name>A0A165JBS4_EXIGL</name>
<keyword evidence="2" id="KW-1185">Reference proteome</keyword>
<dbReference type="InParanoid" id="A0A165JBS4"/>
<dbReference type="AlphaFoldDB" id="A0A165JBS4"/>
<sequence>MGNRVRHGIGFITDPAWRKQAGKRAGAIQTTIEDFCKAMDVEESRAESSSHGLHMVAASQSATDGAGMNRDPAYKLHEWQVDGAY</sequence>